<name>A0A557RLW1_9GAMM</name>
<dbReference type="EC" id="2.1.1.-" evidence="6"/>
<dbReference type="GO" id="GO:0005840">
    <property type="term" value="C:ribosome"/>
    <property type="evidence" value="ECO:0007669"/>
    <property type="project" value="UniProtKB-KW"/>
</dbReference>
<keyword evidence="3 6" id="KW-0489">Methyltransferase</keyword>
<comment type="function">
    <text evidence="6">Methylates ribosomal protein L11.</text>
</comment>
<dbReference type="Proteomes" id="UP000316688">
    <property type="component" value="Unassembled WGS sequence"/>
</dbReference>
<dbReference type="InterPro" id="IPR029063">
    <property type="entry name" value="SAM-dependent_MTases_sf"/>
</dbReference>
<evidence type="ECO:0000256" key="4">
    <source>
        <dbReference type="ARBA" id="ARBA00022679"/>
    </source>
</evidence>
<reference evidence="7 8" key="1">
    <citation type="submission" date="2019-07" db="EMBL/GenBank/DDBJ databases">
        <title>Reclasification of Spiribacter aquaticus.</title>
        <authorList>
            <person name="Leon M.J."/>
            <person name="Sanchez-Porro C."/>
            <person name="Ventosa A."/>
        </authorList>
    </citation>
    <scope>NUCLEOTIDE SEQUENCE [LARGE SCALE GENOMIC DNA]</scope>
    <source>
        <strain evidence="7 8">SP30</strain>
    </source>
</reference>
<dbReference type="Gene3D" id="3.40.50.150">
    <property type="entry name" value="Vaccinia Virus protein VP39"/>
    <property type="match status" value="1"/>
</dbReference>
<protein>
    <recommendedName>
        <fullName evidence="6">Ribosomal protein L11 methyltransferase</fullName>
        <shortName evidence="6">L11 Mtase</shortName>
        <ecNumber evidence="6">2.1.1.-</ecNumber>
    </recommendedName>
</protein>
<keyword evidence="2 6" id="KW-0963">Cytoplasm</keyword>
<evidence type="ECO:0000256" key="6">
    <source>
        <dbReference type="HAMAP-Rule" id="MF_00735"/>
    </source>
</evidence>
<feature type="binding site" evidence="6">
    <location>
        <position position="188"/>
    </location>
    <ligand>
        <name>S-adenosyl-L-methionine</name>
        <dbReference type="ChEBI" id="CHEBI:59789"/>
    </ligand>
</feature>
<comment type="subcellular location">
    <subcellularLocation>
        <location evidence="6">Cytoplasm</location>
    </subcellularLocation>
</comment>
<comment type="caution">
    <text evidence="7">The sequence shown here is derived from an EMBL/GenBank/DDBJ whole genome shotgun (WGS) entry which is preliminary data.</text>
</comment>
<dbReference type="RefSeq" id="WP_069134348.1">
    <property type="nucleotide sequence ID" value="NZ_VMKP01000001.1"/>
</dbReference>
<evidence type="ECO:0000256" key="5">
    <source>
        <dbReference type="ARBA" id="ARBA00022691"/>
    </source>
</evidence>
<dbReference type="PANTHER" id="PTHR43648">
    <property type="entry name" value="ELECTRON TRANSFER FLAVOPROTEIN BETA SUBUNIT LYSINE METHYLTRANSFERASE"/>
    <property type="match status" value="1"/>
</dbReference>
<dbReference type="EMBL" id="VMKP01000001">
    <property type="protein sequence ID" value="TVO66169.1"/>
    <property type="molecule type" value="Genomic_DNA"/>
</dbReference>
<feature type="binding site" evidence="6">
    <location>
        <position position="228"/>
    </location>
    <ligand>
        <name>S-adenosyl-L-methionine</name>
        <dbReference type="ChEBI" id="CHEBI:59789"/>
    </ligand>
</feature>
<dbReference type="PANTHER" id="PTHR43648:SF1">
    <property type="entry name" value="ELECTRON TRANSFER FLAVOPROTEIN BETA SUBUNIT LYSINE METHYLTRANSFERASE"/>
    <property type="match status" value="1"/>
</dbReference>
<evidence type="ECO:0000256" key="1">
    <source>
        <dbReference type="ARBA" id="ARBA00009741"/>
    </source>
</evidence>
<accession>A0A557RLW1</accession>
<dbReference type="GO" id="GO:0005829">
    <property type="term" value="C:cytosol"/>
    <property type="evidence" value="ECO:0007669"/>
    <property type="project" value="TreeGrafter"/>
</dbReference>
<proteinExistence type="inferred from homology"/>
<keyword evidence="4 6" id="KW-0808">Transferase</keyword>
<feature type="binding site" evidence="6">
    <location>
        <position position="145"/>
    </location>
    <ligand>
        <name>S-adenosyl-L-methionine</name>
        <dbReference type="ChEBI" id="CHEBI:59789"/>
    </ligand>
</feature>
<evidence type="ECO:0000313" key="8">
    <source>
        <dbReference type="Proteomes" id="UP000316688"/>
    </source>
</evidence>
<dbReference type="HAMAP" id="MF_00735">
    <property type="entry name" value="Methyltr_PrmA"/>
    <property type="match status" value="1"/>
</dbReference>
<comment type="catalytic activity">
    <reaction evidence="6">
        <text>L-lysyl-[protein] + 3 S-adenosyl-L-methionine = N(6),N(6),N(6)-trimethyl-L-lysyl-[protein] + 3 S-adenosyl-L-homocysteine + 3 H(+)</text>
        <dbReference type="Rhea" id="RHEA:54192"/>
        <dbReference type="Rhea" id="RHEA-COMP:9752"/>
        <dbReference type="Rhea" id="RHEA-COMP:13826"/>
        <dbReference type="ChEBI" id="CHEBI:15378"/>
        <dbReference type="ChEBI" id="CHEBI:29969"/>
        <dbReference type="ChEBI" id="CHEBI:57856"/>
        <dbReference type="ChEBI" id="CHEBI:59789"/>
        <dbReference type="ChEBI" id="CHEBI:61961"/>
    </reaction>
</comment>
<sequence length="293" mass="31006">MSARQVAFEVTADQAESLEAVLEAAGAEAITWAEAPGSAAVLEPPPGETRLWDWLRVEALFPADSDVDAVRAALAEALGGDPSGWRTAEIADQAWERAWLEHFQPQCFGGRLWVVPGGLEPPVPEAVNIRLDPGLAFGTGTHPSTALCLEALAADPPLDETVIDYGCGSGLLAIAALRLGARRVVAVDNDPQALTATRDNARRNGVEDRLEVLGPAAALPVADRVLANILAGILQSLAPRLIDALAVGGRLTLAGLLETQADAVRAAYEPACRFEPVIRVDEWARLDGRRRAV</sequence>
<dbReference type="CDD" id="cd02440">
    <property type="entry name" value="AdoMet_MTases"/>
    <property type="match status" value="1"/>
</dbReference>
<evidence type="ECO:0000256" key="3">
    <source>
        <dbReference type="ARBA" id="ARBA00022603"/>
    </source>
</evidence>
<evidence type="ECO:0000313" key="7">
    <source>
        <dbReference type="EMBL" id="TVO66169.1"/>
    </source>
</evidence>
<dbReference type="Pfam" id="PF06325">
    <property type="entry name" value="PrmA"/>
    <property type="match status" value="1"/>
</dbReference>
<evidence type="ECO:0000256" key="2">
    <source>
        <dbReference type="ARBA" id="ARBA00022490"/>
    </source>
</evidence>
<dbReference type="NCBIfam" id="TIGR00406">
    <property type="entry name" value="prmA"/>
    <property type="match status" value="1"/>
</dbReference>
<keyword evidence="7" id="KW-0689">Ribosomal protein</keyword>
<dbReference type="SUPFAM" id="SSF53335">
    <property type="entry name" value="S-adenosyl-L-methionine-dependent methyltransferases"/>
    <property type="match status" value="1"/>
</dbReference>
<organism evidence="7 8">
    <name type="scientific">Spiribacter aquaticus</name>
    <dbReference type="NCBI Taxonomy" id="1935996"/>
    <lineage>
        <taxon>Bacteria</taxon>
        <taxon>Pseudomonadati</taxon>
        <taxon>Pseudomonadota</taxon>
        <taxon>Gammaproteobacteria</taxon>
        <taxon>Chromatiales</taxon>
        <taxon>Ectothiorhodospiraceae</taxon>
        <taxon>Spiribacter</taxon>
    </lineage>
</organism>
<dbReference type="PIRSF" id="PIRSF000401">
    <property type="entry name" value="RPL11_MTase"/>
    <property type="match status" value="1"/>
</dbReference>
<keyword evidence="7" id="KW-0687">Ribonucleoprotein</keyword>
<dbReference type="GO" id="GO:0032259">
    <property type="term" value="P:methylation"/>
    <property type="evidence" value="ECO:0007669"/>
    <property type="project" value="UniProtKB-KW"/>
</dbReference>
<keyword evidence="5 6" id="KW-0949">S-adenosyl-L-methionine</keyword>
<comment type="similarity">
    <text evidence="1 6">Belongs to the methyltransferase superfamily. PrmA family.</text>
</comment>
<feature type="binding site" evidence="6">
    <location>
        <position position="166"/>
    </location>
    <ligand>
        <name>S-adenosyl-L-methionine</name>
        <dbReference type="ChEBI" id="CHEBI:59789"/>
    </ligand>
</feature>
<gene>
    <name evidence="6 7" type="primary">prmA</name>
    <name evidence="7" type="ORF">FPL11_00240</name>
</gene>
<keyword evidence="8" id="KW-1185">Reference proteome</keyword>
<dbReference type="InterPro" id="IPR004498">
    <property type="entry name" value="Ribosomal_PrmA_MeTrfase"/>
</dbReference>
<dbReference type="GO" id="GO:0016279">
    <property type="term" value="F:protein-lysine N-methyltransferase activity"/>
    <property type="evidence" value="ECO:0007669"/>
    <property type="project" value="TreeGrafter"/>
</dbReference>
<dbReference type="AlphaFoldDB" id="A0A557RLW1"/>
<dbReference type="InterPro" id="IPR050078">
    <property type="entry name" value="Ribosomal_L11_MeTrfase_PrmA"/>
</dbReference>